<accession>A0A2K8KHB4</accession>
<dbReference type="Proteomes" id="UP000228948">
    <property type="component" value="Chromosome"/>
</dbReference>
<evidence type="ECO:0000313" key="4">
    <source>
        <dbReference type="Proteomes" id="UP000228948"/>
    </source>
</evidence>
<dbReference type="AlphaFoldDB" id="A0A2K8KHB4"/>
<feature type="signal peptide" evidence="1">
    <location>
        <begin position="1"/>
        <end position="19"/>
    </location>
</feature>
<evidence type="ECO:0000259" key="2">
    <source>
        <dbReference type="Pfam" id="PF13609"/>
    </source>
</evidence>
<dbReference type="InterPro" id="IPR033900">
    <property type="entry name" value="Gram_neg_porin_domain"/>
</dbReference>
<evidence type="ECO:0000256" key="1">
    <source>
        <dbReference type="SAM" id="SignalP"/>
    </source>
</evidence>
<gene>
    <name evidence="3" type="ORF">BG454_16195</name>
</gene>
<protein>
    <submittedName>
        <fullName evidence="3">Porin</fullName>
    </submittedName>
</protein>
<evidence type="ECO:0000313" key="3">
    <source>
        <dbReference type="EMBL" id="ATX67165.1"/>
    </source>
</evidence>
<dbReference type="Gene3D" id="2.40.160.10">
    <property type="entry name" value="Porin"/>
    <property type="match status" value="1"/>
</dbReference>
<dbReference type="SUPFAM" id="SSF56935">
    <property type="entry name" value="Porins"/>
    <property type="match status" value="1"/>
</dbReference>
<dbReference type="GO" id="GO:0016020">
    <property type="term" value="C:membrane"/>
    <property type="evidence" value="ECO:0007669"/>
    <property type="project" value="InterPro"/>
</dbReference>
<dbReference type="OrthoDB" id="7326315at2"/>
<dbReference type="EMBL" id="CP024899">
    <property type="protein sequence ID" value="ATX67165.1"/>
    <property type="molecule type" value="Genomic_DNA"/>
</dbReference>
<dbReference type="RefSeq" id="WP_071481609.1">
    <property type="nucleotide sequence ID" value="NZ_CP024899.1"/>
</dbReference>
<dbReference type="KEGG" id="rbg:BG454_16195"/>
<feature type="domain" description="Porin" evidence="2">
    <location>
        <begin position="7"/>
        <end position="323"/>
    </location>
</feature>
<dbReference type="InterPro" id="IPR023614">
    <property type="entry name" value="Porin_dom_sf"/>
</dbReference>
<keyword evidence="1" id="KW-0732">Signal</keyword>
<reference evidence="3 4" key="1">
    <citation type="submission" date="2017-11" db="EMBL/GenBank/DDBJ databases">
        <title>Revised Sequence and Annotation of the Rhodobaca barguzinensis strain alga05 Genome.</title>
        <authorList>
            <person name="Kopejtka K."/>
            <person name="Tomasch J.M."/>
            <person name="Bunk B."/>
            <person name="Koblizek M."/>
        </authorList>
    </citation>
    <scope>NUCLEOTIDE SEQUENCE [LARGE SCALE GENOMIC DNA]</scope>
    <source>
        <strain evidence="4">alga05</strain>
    </source>
</reference>
<dbReference type="STRING" id="441209.GCA_001870665_03021"/>
<name>A0A2K8KHB4_9RHOB</name>
<proteinExistence type="predicted"/>
<feature type="chain" id="PRO_5014959631" evidence="1">
    <location>
        <begin position="20"/>
        <end position="341"/>
    </location>
</feature>
<organism evidence="3 4">
    <name type="scientific">Roseinatronobacter bogoriensis subsp. barguzinensis</name>
    <dbReference type="NCBI Taxonomy" id="441209"/>
    <lineage>
        <taxon>Bacteria</taxon>
        <taxon>Pseudomonadati</taxon>
        <taxon>Pseudomonadota</taxon>
        <taxon>Alphaproteobacteria</taxon>
        <taxon>Rhodobacterales</taxon>
        <taxon>Paracoccaceae</taxon>
        <taxon>Roseinatronobacter</taxon>
    </lineage>
</organism>
<dbReference type="Pfam" id="PF13609">
    <property type="entry name" value="Porin_4"/>
    <property type="match status" value="1"/>
</dbReference>
<sequence>MKKLLLATTALTLSAGVAAADVAVSGDARMGLEYNGDDVQLTSRARVIFTMTGETDTGLAFGASFRGDQIGGANGNTNMNAGTVFISGAFGKLSFGDVGSAARSAVGDLHGVGLTGLGFANEYPFLDRLYETAQAAAAGVDIFDEAALAAFDAPFSYNTAAMYEYSIDALSVYASVGQFNVARDFAIAGDKLTGMNAAIGARYDFGDFGVSAGYEVSRLKYDDGVDSDSLNANHLVVGVDATFEGINVKAIYGRAGGDLGDALKDNSDTSRDQYGISMSASFDAVGVSAFAHRDFFRTTNIGVGASYDLGGGARIVGGVRNENPKGSSSNTTADFGVAFSF</sequence>
<dbReference type="GO" id="GO:0015288">
    <property type="term" value="F:porin activity"/>
    <property type="evidence" value="ECO:0007669"/>
    <property type="project" value="InterPro"/>
</dbReference>
<keyword evidence="4" id="KW-1185">Reference proteome</keyword>